<protein>
    <recommendedName>
        <fullName evidence="1">DUF5753 domain-containing protein</fullName>
    </recommendedName>
</protein>
<evidence type="ECO:0000313" key="3">
    <source>
        <dbReference type="Proteomes" id="UP000190797"/>
    </source>
</evidence>
<evidence type="ECO:0000313" key="2">
    <source>
        <dbReference type="EMBL" id="AQZ68451.1"/>
    </source>
</evidence>
<dbReference type="KEGG" id="noa:BKM31_49525"/>
<evidence type="ECO:0000259" key="1">
    <source>
        <dbReference type="Pfam" id="PF19054"/>
    </source>
</evidence>
<dbReference type="STRING" id="1909395.BKM31_49525"/>
<dbReference type="Proteomes" id="UP000190797">
    <property type="component" value="Chromosome"/>
</dbReference>
<dbReference type="Pfam" id="PF19054">
    <property type="entry name" value="DUF5753"/>
    <property type="match status" value="1"/>
</dbReference>
<accession>A0A1V0AE00</accession>
<organism evidence="2 3">
    <name type="scientific">[Actinomadura] parvosata subsp. kistnae</name>
    <dbReference type="NCBI Taxonomy" id="1909395"/>
    <lineage>
        <taxon>Bacteria</taxon>
        <taxon>Bacillati</taxon>
        <taxon>Actinomycetota</taxon>
        <taxon>Actinomycetes</taxon>
        <taxon>Streptosporangiales</taxon>
        <taxon>Streptosporangiaceae</taxon>
        <taxon>Nonomuraea</taxon>
    </lineage>
</organism>
<dbReference type="RefSeq" id="WP_080044834.1">
    <property type="nucleotide sequence ID" value="NZ_CP017717.1"/>
</dbReference>
<dbReference type="EMBL" id="CP017717">
    <property type="protein sequence ID" value="AQZ68451.1"/>
    <property type="molecule type" value="Genomic_DNA"/>
</dbReference>
<sequence length="125" mass="13529">MTTDGPHFSTVLDEYVLHRPVGGPGIMRDQLAHLSRCASASNTEICIRPLCVGAHASPGGAFRIFRLPKPFPVLAYVPTPADAIYVEGDPADRLELKYDRIRHHTLSPDDSLKLIAAVAQSLADA</sequence>
<dbReference type="AlphaFoldDB" id="A0A1V0AE00"/>
<gene>
    <name evidence="2" type="ORF">BKM31_49525</name>
</gene>
<reference evidence="3" key="1">
    <citation type="journal article" date="2017" name="Med. Chem. Commun.">
        <title>Nonomuraea sp. ATCC 55076 harbours the largest actinomycete chromosome to date and the kistamicin biosynthetic gene cluster.</title>
        <authorList>
            <person name="Nazari B."/>
            <person name="Forneris C.C."/>
            <person name="Gibson M.I."/>
            <person name="Moon K."/>
            <person name="Schramma K.R."/>
            <person name="Seyedsayamdost M.R."/>
        </authorList>
    </citation>
    <scope>NUCLEOTIDE SEQUENCE [LARGE SCALE GENOMIC DNA]</scope>
    <source>
        <strain evidence="3">ATCC 55076</strain>
    </source>
</reference>
<keyword evidence="3" id="KW-1185">Reference proteome</keyword>
<dbReference type="OrthoDB" id="5177725at2"/>
<proteinExistence type="predicted"/>
<feature type="domain" description="DUF5753" evidence="1">
    <location>
        <begin position="4"/>
        <end position="116"/>
    </location>
</feature>
<name>A0A1V0AE00_9ACTN</name>
<dbReference type="InterPro" id="IPR043917">
    <property type="entry name" value="DUF5753"/>
</dbReference>